<dbReference type="InParanoid" id="A0A2P5FKG2"/>
<name>A0A2P5FKG2_TREOI</name>
<reference evidence="2" key="1">
    <citation type="submission" date="2016-06" db="EMBL/GenBank/DDBJ databases">
        <title>Parallel loss of symbiosis genes in relatives of nitrogen-fixing non-legume Parasponia.</title>
        <authorList>
            <person name="Van Velzen R."/>
            <person name="Holmer R."/>
            <person name="Bu F."/>
            <person name="Rutten L."/>
            <person name="Van Zeijl A."/>
            <person name="Liu W."/>
            <person name="Santuari L."/>
            <person name="Cao Q."/>
            <person name="Sharma T."/>
            <person name="Shen D."/>
            <person name="Roswanjaya Y."/>
            <person name="Wardhani T."/>
            <person name="Kalhor M.S."/>
            <person name="Jansen J."/>
            <person name="Van den Hoogen J."/>
            <person name="Gungor B."/>
            <person name="Hartog M."/>
            <person name="Hontelez J."/>
            <person name="Verver J."/>
            <person name="Yang W.-C."/>
            <person name="Schijlen E."/>
            <person name="Repin R."/>
            <person name="Schilthuizen M."/>
            <person name="Schranz E."/>
            <person name="Heidstra R."/>
            <person name="Miyata K."/>
            <person name="Fedorova E."/>
            <person name="Kohlen W."/>
            <person name="Bisseling T."/>
            <person name="Smit S."/>
            <person name="Geurts R."/>
        </authorList>
    </citation>
    <scope>NUCLEOTIDE SEQUENCE [LARGE SCALE GENOMIC DNA]</scope>
    <source>
        <strain evidence="2">cv. RG33-2</strain>
    </source>
</reference>
<protein>
    <submittedName>
        <fullName evidence="1">Uncharacterized protein</fullName>
    </submittedName>
</protein>
<dbReference type="AlphaFoldDB" id="A0A2P5FKG2"/>
<dbReference type="STRING" id="63057.A0A2P5FKG2"/>
<feature type="non-terminal residue" evidence="1">
    <location>
        <position position="147"/>
    </location>
</feature>
<proteinExistence type="predicted"/>
<evidence type="ECO:0000313" key="1">
    <source>
        <dbReference type="EMBL" id="PON98280.1"/>
    </source>
</evidence>
<dbReference type="EMBL" id="JXTC01000025">
    <property type="protein sequence ID" value="PON98280.1"/>
    <property type="molecule type" value="Genomic_DNA"/>
</dbReference>
<keyword evidence="2" id="KW-1185">Reference proteome</keyword>
<evidence type="ECO:0000313" key="2">
    <source>
        <dbReference type="Proteomes" id="UP000237000"/>
    </source>
</evidence>
<accession>A0A2P5FKG2</accession>
<gene>
    <name evidence="1" type="ORF">TorRG33x02_058550</name>
</gene>
<sequence length="147" mass="17142">MVAHSYGKVSWGHSLHLKGLRWHVRDGRSIRVFHDLWLQYPSLFKPITPAFGNDLRVSDLITQPRQWNLDLIYCYFYPVDWDSILSIPLSLSSTQDSLIWHFGKNSEYSVKSGYHTALSDRSISSSSNTEATKRWWNRVWNCNVPAK</sequence>
<dbReference type="OrthoDB" id="1744452at2759"/>
<comment type="caution">
    <text evidence="1">The sequence shown here is derived from an EMBL/GenBank/DDBJ whole genome shotgun (WGS) entry which is preliminary data.</text>
</comment>
<organism evidence="1 2">
    <name type="scientific">Trema orientale</name>
    <name type="common">Charcoal tree</name>
    <name type="synonym">Celtis orientalis</name>
    <dbReference type="NCBI Taxonomy" id="63057"/>
    <lineage>
        <taxon>Eukaryota</taxon>
        <taxon>Viridiplantae</taxon>
        <taxon>Streptophyta</taxon>
        <taxon>Embryophyta</taxon>
        <taxon>Tracheophyta</taxon>
        <taxon>Spermatophyta</taxon>
        <taxon>Magnoliopsida</taxon>
        <taxon>eudicotyledons</taxon>
        <taxon>Gunneridae</taxon>
        <taxon>Pentapetalae</taxon>
        <taxon>rosids</taxon>
        <taxon>fabids</taxon>
        <taxon>Rosales</taxon>
        <taxon>Cannabaceae</taxon>
        <taxon>Trema</taxon>
    </lineage>
</organism>
<dbReference type="Proteomes" id="UP000237000">
    <property type="component" value="Unassembled WGS sequence"/>
</dbReference>